<keyword evidence="4" id="KW-1003">Cell membrane</keyword>
<evidence type="ECO:0000256" key="7">
    <source>
        <dbReference type="ARBA" id="ARBA00023136"/>
    </source>
</evidence>
<dbReference type="STRING" id="1111735.GCA_000428045_01634"/>
<dbReference type="SMART" id="SM00267">
    <property type="entry name" value="GGDEF"/>
    <property type="match status" value="1"/>
</dbReference>
<dbReference type="EC" id="2.7.7.65" evidence="3"/>
<dbReference type="GO" id="GO:0005886">
    <property type="term" value="C:plasma membrane"/>
    <property type="evidence" value="ECO:0007669"/>
    <property type="project" value="UniProtKB-SubCell"/>
</dbReference>
<dbReference type="Gene3D" id="3.30.70.270">
    <property type="match status" value="1"/>
</dbReference>
<feature type="transmembrane region" description="Helical" evidence="9">
    <location>
        <begin position="204"/>
        <end position="224"/>
    </location>
</feature>
<keyword evidence="5 9" id="KW-0812">Transmembrane</keyword>
<comment type="subcellular location">
    <subcellularLocation>
        <location evidence="2">Cell membrane</location>
        <topology evidence="2">Multi-pass membrane protein</topology>
    </subcellularLocation>
</comment>
<dbReference type="InterPro" id="IPR050469">
    <property type="entry name" value="Diguanylate_Cyclase"/>
</dbReference>
<dbReference type="InterPro" id="IPR000160">
    <property type="entry name" value="GGDEF_dom"/>
</dbReference>
<dbReference type="InterPro" id="IPR007895">
    <property type="entry name" value="MASE1"/>
</dbReference>
<dbReference type="EMBL" id="PKUN01000023">
    <property type="protein sequence ID" value="PLX60842.1"/>
    <property type="molecule type" value="Genomic_DNA"/>
</dbReference>
<dbReference type="InterPro" id="IPR043128">
    <property type="entry name" value="Rev_trsase/Diguanyl_cyclase"/>
</dbReference>
<feature type="transmembrane region" description="Helical" evidence="9">
    <location>
        <begin position="131"/>
        <end position="159"/>
    </location>
</feature>
<dbReference type="AlphaFoldDB" id="A0A2N6CUJ7"/>
<comment type="catalytic activity">
    <reaction evidence="8">
        <text>2 GTP = 3',3'-c-di-GMP + 2 diphosphate</text>
        <dbReference type="Rhea" id="RHEA:24898"/>
        <dbReference type="ChEBI" id="CHEBI:33019"/>
        <dbReference type="ChEBI" id="CHEBI:37565"/>
        <dbReference type="ChEBI" id="CHEBI:58805"/>
        <dbReference type="EC" id="2.7.7.65"/>
    </reaction>
</comment>
<evidence type="ECO:0000313" key="12">
    <source>
        <dbReference type="Proteomes" id="UP000235015"/>
    </source>
</evidence>
<reference evidence="11 12" key="1">
    <citation type="submission" date="2017-11" db="EMBL/GenBank/DDBJ databases">
        <title>Genome-resolved metagenomics identifies genetic mobility, metabolic interactions, and unexpected diversity in perchlorate-reducing communities.</title>
        <authorList>
            <person name="Barnum T.P."/>
            <person name="Figueroa I.A."/>
            <person name="Carlstrom C.I."/>
            <person name="Lucas L.N."/>
            <person name="Engelbrektson A.L."/>
            <person name="Coates J.D."/>
        </authorList>
    </citation>
    <scope>NUCLEOTIDE SEQUENCE [LARGE SCALE GENOMIC DNA]</scope>
    <source>
        <strain evidence="11">BM301</strain>
    </source>
</reference>
<evidence type="ECO:0000256" key="5">
    <source>
        <dbReference type="ARBA" id="ARBA00022692"/>
    </source>
</evidence>
<dbReference type="PANTHER" id="PTHR45138">
    <property type="entry name" value="REGULATORY COMPONENTS OF SENSORY TRANSDUCTION SYSTEM"/>
    <property type="match status" value="1"/>
</dbReference>
<feature type="transmembrane region" description="Helical" evidence="9">
    <location>
        <begin position="282"/>
        <end position="305"/>
    </location>
</feature>
<dbReference type="Proteomes" id="UP000235015">
    <property type="component" value="Unassembled WGS sequence"/>
</dbReference>
<feature type="transmembrane region" description="Helical" evidence="9">
    <location>
        <begin position="171"/>
        <end position="192"/>
    </location>
</feature>
<keyword evidence="6 9" id="KW-1133">Transmembrane helix</keyword>
<organism evidence="11 12">
    <name type="scientific">Sedimenticola selenatireducens</name>
    <dbReference type="NCBI Taxonomy" id="191960"/>
    <lineage>
        <taxon>Bacteria</taxon>
        <taxon>Pseudomonadati</taxon>
        <taxon>Pseudomonadota</taxon>
        <taxon>Gammaproteobacteria</taxon>
        <taxon>Chromatiales</taxon>
        <taxon>Sedimenticolaceae</taxon>
        <taxon>Sedimenticola</taxon>
    </lineage>
</organism>
<feature type="transmembrane region" description="Helical" evidence="9">
    <location>
        <begin position="230"/>
        <end position="247"/>
    </location>
</feature>
<protein>
    <recommendedName>
        <fullName evidence="3">diguanylate cyclase</fullName>
        <ecNumber evidence="3">2.7.7.65</ecNumber>
    </recommendedName>
</protein>
<feature type="transmembrane region" description="Helical" evidence="9">
    <location>
        <begin position="97"/>
        <end position="119"/>
    </location>
</feature>
<dbReference type="InterPro" id="IPR029787">
    <property type="entry name" value="Nucleotide_cyclase"/>
</dbReference>
<evidence type="ECO:0000256" key="8">
    <source>
        <dbReference type="ARBA" id="ARBA00034247"/>
    </source>
</evidence>
<evidence type="ECO:0000256" key="2">
    <source>
        <dbReference type="ARBA" id="ARBA00004651"/>
    </source>
</evidence>
<evidence type="ECO:0000256" key="3">
    <source>
        <dbReference type="ARBA" id="ARBA00012528"/>
    </source>
</evidence>
<gene>
    <name evidence="11" type="ORF">C0630_15605</name>
</gene>
<name>A0A2N6CUJ7_9GAMM</name>
<sequence length="489" mass="52114">MEPEAQYSLTRPWPGLLALSHGRGFVPVVILLLSGFAYYLLGLVGLHFSHELQGFSAVWIPSGAAFFMVLLGGYRWAVAPLIGMSLVATHLHLPLAMGAGATLGATLEALLPVLLLRTLGFDPRLERIRDVMLFIAMAVVLGPVFTATLGTLGLCYSGMTLPAGLADIWLLWWLGNSVGCLVIAGVLLVLATSVESTATPRCRLFLLSLLGGVALTSMLSVMQLSVGQPTLLLFALVPLIVFAATYCGRQGATLLAFGATVASLMTRHYVPPDVYASHMVGLFSLDVALIWVASFTGLVVASAYSEHGVSAMYARLAERDGLTSLINRATFEQRLTRAIDSARRDGRTQVHALMFIDLDDFKQINDRFGHAVGDRVLRRIARLLMSQVRGRDTVARLGGDEFVILLENCTAGSARQMAERIAVGVRGVAVAVGEGICQVTSSIGVVPIGAGTGSMEEVLAAADGAHYRAKDGGKNRVHDLTMEALPDEG</sequence>
<accession>A0A2N6CUJ7</accession>
<dbReference type="SUPFAM" id="SSF55073">
    <property type="entry name" value="Nucleotide cyclase"/>
    <property type="match status" value="1"/>
</dbReference>
<dbReference type="GO" id="GO:0043709">
    <property type="term" value="P:cell adhesion involved in single-species biofilm formation"/>
    <property type="evidence" value="ECO:0007669"/>
    <property type="project" value="TreeGrafter"/>
</dbReference>
<feature type="domain" description="GGDEF" evidence="10">
    <location>
        <begin position="349"/>
        <end position="482"/>
    </location>
</feature>
<evidence type="ECO:0000256" key="6">
    <source>
        <dbReference type="ARBA" id="ARBA00022989"/>
    </source>
</evidence>
<dbReference type="FunFam" id="3.30.70.270:FF:000001">
    <property type="entry name" value="Diguanylate cyclase domain protein"/>
    <property type="match status" value="1"/>
</dbReference>
<feature type="transmembrane region" description="Helical" evidence="9">
    <location>
        <begin position="254"/>
        <end position="270"/>
    </location>
</feature>
<evidence type="ECO:0000259" key="10">
    <source>
        <dbReference type="PROSITE" id="PS50887"/>
    </source>
</evidence>
<dbReference type="PANTHER" id="PTHR45138:SF9">
    <property type="entry name" value="DIGUANYLATE CYCLASE DGCM-RELATED"/>
    <property type="match status" value="1"/>
</dbReference>
<evidence type="ECO:0000256" key="1">
    <source>
        <dbReference type="ARBA" id="ARBA00001946"/>
    </source>
</evidence>
<evidence type="ECO:0000256" key="9">
    <source>
        <dbReference type="SAM" id="Phobius"/>
    </source>
</evidence>
<feature type="transmembrane region" description="Helical" evidence="9">
    <location>
        <begin position="58"/>
        <end position="77"/>
    </location>
</feature>
<comment type="caution">
    <text evidence="11">The sequence shown here is derived from an EMBL/GenBank/DDBJ whole genome shotgun (WGS) entry which is preliminary data.</text>
</comment>
<dbReference type="NCBIfam" id="TIGR00254">
    <property type="entry name" value="GGDEF"/>
    <property type="match status" value="1"/>
</dbReference>
<evidence type="ECO:0000256" key="4">
    <source>
        <dbReference type="ARBA" id="ARBA00022475"/>
    </source>
</evidence>
<evidence type="ECO:0000313" key="11">
    <source>
        <dbReference type="EMBL" id="PLX60842.1"/>
    </source>
</evidence>
<proteinExistence type="predicted"/>
<dbReference type="GO" id="GO:0052621">
    <property type="term" value="F:diguanylate cyclase activity"/>
    <property type="evidence" value="ECO:0007669"/>
    <property type="project" value="UniProtKB-EC"/>
</dbReference>
<feature type="transmembrane region" description="Helical" evidence="9">
    <location>
        <begin position="24"/>
        <end position="46"/>
    </location>
</feature>
<dbReference type="Pfam" id="PF05231">
    <property type="entry name" value="MASE1"/>
    <property type="match status" value="1"/>
</dbReference>
<keyword evidence="7 9" id="KW-0472">Membrane</keyword>
<dbReference type="PROSITE" id="PS50887">
    <property type="entry name" value="GGDEF"/>
    <property type="match status" value="1"/>
</dbReference>
<dbReference type="GO" id="GO:1902201">
    <property type="term" value="P:negative regulation of bacterial-type flagellum-dependent cell motility"/>
    <property type="evidence" value="ECO:0007669"/>
    <property type="project" value="TreeGrafter"/>
</dbReference>
<dbReference type="CDD" id="cd01949">
    <property type="entry name" value="GGDEF"/>
    <property type="match status" value="1"/>
</dbReference>
<comment type="cofactor">
    <cofactor evidence="1">
        <name>Mg(2+)</name>
        <dbReference type="ChEBI" id="CHEBI:18420"/>
    </cofactor>
</comment>
<dbReference type="Pfam" id="PF00990">
    <property type="entry name" value="GGDEF"/>
    <property type="match status" value="1"/>
</dbReference>